<proteinExistence type="inferred from homology"/>
<sequence>MTVVNSLRDLSLYDDTEEESIQSQIEEKYLTPSFQLSSDWLYRLQPEIKFSSTDLAAHVGEFPAFEPRIRLGFQRKGLSGEISKLEIGSVRYSELVNPTSALSVTRRAGRKQESVKGNSGGIPFTPGGIDIIERSLAKDLHHSELGLLDTPPGISRGAVFTSMGDKETFINESEGSYQTGSDINTKEHIAEHSRLEVDIGQESLKESQFSSIDDLLPESMPFVRDVIKKESEEVQEGRNWAHMVDINQKMENFKDLVPNPARTWPFELDNFQKEAIYRLEQGDSVFVAAHTSAGKTVVAEYAMSMATQHMTKCIYTSPIKALSNQKYRDFKQEYDDVGILTGDVQLNPDATTLIMTTEILRSMLYRGADIIRDVEFIIFDEVHYVNDSERGVVWEEVIIMLPEHVKLILLSATVPNTFEFANWVGRTKQKDVYVISTSKRPVPLSHSLYVENELFPIVDAQGNFNNKGYLAAQNKATGGDRKEEPKTVKNTSGGNSNLNTAIKQKGRASKGENVAKGMKKQLAQITPQKSKANKSTPMKTRLLHLADYLRKNQLLPTVFFVFSRKMCESHAMDMQSTQLNTGKEQSQVHMFMEQAISRLRKEDRDIPQITFLREMLKNGIGVHHSGLLPIMKEVVEILFARGLVKILFATETFAMGLNLPTRTVVFTDIRKFDSKVMRLLNPSEYTQMAGRAGRRGLDTVGTVIIMNTSKTGVTERYQLERMILGKAKKLSSQFRLTYQMILSLLRIEAVRVEDVIHQSFGENESQSMKPQQQQVILNLQQKQVAQKNALSACFANDGSSNATLLVNYHVLEYEYQKLGSSLYRIFGSEKGRTRMKNKYVVYARGKKNSEPLSLGIIANIYNFGPYIEPLCYIRNSKEGTRFWPIDRTTLVSPQKRMRPYRAGWDDILFVSDLGWPSQLGDDSMPSKDVEEAIKFVNNKMDSFQKEVNVSKLTGIDAQVILEKRALVSSQMRDMSTQLENDSNFSNQKHSLTTLESLHVQARDITEIQMQLKDLENSGADSAALLPEYEQRINLLKEAGYIDEQLNVAMKGRVACEISIGFELYITELIMDNFLSSFEPEEIVALLSAFVFEGGKGVESTTSVTPKLDLGRERILDIFEFVNGLADANNVMLTQEESEFAEKDRFGLMHVIYEWARGMSFSEITSITNVQEGLIVRVINRLDEVCRSVMTAARIIGEVELYDKLAIAQEKIKRDIVFCSSLYL</sequence>
<dbReference type="GO" id="GO:0003724">
    <property type="term" value="F:RNA helicase activity"/>
    <property type="evidence" value="ECO:0007669"/>
    <property type="project" value="InterPro"/>
</dbReference>
<dbReference type="SMART" id="SM01142">
    <property type="entry name" value="DSHCT"/>
    <property type="match status" value="1"/>
</dbReference>
<dbReference type="SMART" id="SM00490">
    <property type="entry name" value="HELICc"/>
    <property type="match status" value="1"/>
</dbReference>
<feature type="domain" description="Helicase ATP-binding" evidence="10">
    <location>
        <begin position="276"/>
        <end position="432"/>
    </location>
</feature>
<dbReference type="FunFam" id="3.40.50.300:FF:000987">
    <property type="entry name" value="DEAD/DEAH box RNA helicase"/>
    <property type="match status" value="1"/>
</dbReference>
<dbReference type="Pfam" id="PF00271">
    <property type="entry name" value="Helicase_C"/>
    <property type="match status" value="1"/>
</dbReference>
<keyword evidence="4" id="KW-0547">Nucleotide-binding</keyword>
<evidence type="ECO:0000256" key="2">
    <source>
        <dbReference type="ARBA" id="ARBA00010140"/>
    </source>
</evidence>
<evidence type="ECO:0000259" key="11">
    <source>
        <dbReference type="PROSITE" id="PS51194"/>
    </source>
</evidence>
<keyword evidence="7" id="KW-0067">ATP-binding</keyword>
<dbReference type="PANTHER" id="PTHR12131">
    <property type="entry name" value="ATP-DEPENDENT RNA AND DNA HELICASE"/>
    <property type="match status" value="1"/>
</dbReference>
<dbReference type="SMART" id="SM00487">
    <property type="entry name" value="DEXDc"/>
    <property type="match status" value="1"/>
</dbReference>
<evidence type="ECO:0000256" key="7">
    <source>
        <dbReference type="ARBA" id="ARBA00022840"/>
    </source>
</evidence>
<dbReference type="GO" id="GO:0003723">
    <property type="term" value="F:RNA binding"/>
    <property type="evidence" value="ECO:0007669"/>
    <property type="project" value="UniProtKB-KW"/>
</dbReference>
<dbReference type="InterPro" id="IPR014001">
    <property type="entry name" value="Helicase_ATP-bd"/>
</dbReference>
<keyword evidence="13" id="KW-1185">Reference proteome</keyword>
<dbReference type="PIRSF" id="PIRSF005198">
    <property type="entry name" value="Antiviral_helicase_SKI2"/>
    <property type="match status" value="1"/>
</dbReference>
<evidence type="ECO:0000256" key="6">
    <source>
        <dbReference type="ARBA" id="ARBA00022806"/>
    </source>
</evidence>
<evidence type="ECO:0000256" key="8">
    <source>
        <dbReference type="ARBA" id="ARBA00022884"/>
    </source>
</evidence>
<dbReference type="FunFam" id="3.40.50.300:FF:000354">
    <property type="entry name" value="ATP-dependent RNA helicase SKI2"/>
    <property type="match status" value="1"/>
</dbReference>
<dbReference type="InterPro" id="IPR011545">
    <property type="entry name" value="DEAD/DEAH_box_helicase_dom"/>
</dbReference>
<dbReference type="EMBL" id="BTGC01000001">
    <property type="protein sequence ID" value="GMM49046.1"/>
    <property type="molecule type" value="Genomic_DNA"/>
</dbReference>
<dbReference type="GO" id="GO:0055087">
    <property type="term" value="C:Ski complex"/>
    <property type="evidence" value="ECO:0007669"/>
    <property type="project" value="TreeGrafter"/>
</dbReference>
<evidence type="ECO:0000259" key="10">
    <source>
        <dbReference type="PROSITE" id="PS51192"/>
    </source>
</evidence>
<evidence type="ECO:0000313" key="13">
    <source>
        <dbReference type="Proteomes" id="UP001362899"/>
    </source>
</evidence>
<evidence type="ECO:0000256" key="9">
    <source>
        <dbReference type="SAM" id="MobiDB-lite"/>
    </source>
</evidence>
<feature type="domain" description="Helicase C-terminal" evidence="11">
    <location>
        <begin position="541"/>
        <end position="745"/>
    </location>
</feature>
<name>A0AAV5REL5_STABA</name>
<dbReference type="Gene3D" id="1.10.3380.30">
    <property type="match status" value="2"/>
</dbReference>
<evidence type="ECO:0000256" key="1">
    <source>
        <dbReference type="ARBA" id="ARBA00004496"/>
    </source>
</evidence>
<dbReference type="InterPro" id="IPR040801">
    <property type="entry name" value="Ski2_N"/>
</dbReference>
<evidence type="ECO:0000256" key="5">
    <source>
        <dbReference type="ARBA" id="ARBA00022801"/>
    </source>
</evidence>
<dbReference type="Pfam" id="PF08148">
    <property type="entry name" value="DSHCT"/>
    <property type="match status" value="1"/>
</dbReference>
<dbReference type="InterPro" id="IPR012961">
    <property type="entry name" value="Ski2/MTR4_C"/>
</dbReference>
<feature type="compositionally biased region" description="Basic and acidic residues" evidence="9">
    <location>
        <begin position="478"/>
        <end position="487"/>
    </location>
</feature>
<evidence type="ECO:0000256" key="4">
    <source>
        <dbReference type="ARBA" id="ARBA00022741"/>
    </source>
</evidence>
<keyword evidence="8" id="KW-0694">RNA-binding</keyword>
<feature type="compositionally biased region" description="Polar residues" evidence="9">
    <location>
        <begin position="488"/>
        <end position="502"/>
    </location>
</feature>
<dbReference type="Pfam" id="PF17911">
    <property type="entry name" value="Ski2_N"/>
    <property type="match status" value="1"/>
</dbReference>
<dbReference type="FunFam" id="1.10.3380.30:FF:000001">
    <property type="entry name" value="Ski2 ATP-dependent RNA helicase"/>
    <property type="match status" value="1"/>
</dbReference>
<keyword evidence="6 12" id="KW-0347">Helicase</keyword>
<dbReference type="InterPro" id="IPR050699">
    <property type="entry name" value="RNA-DNA_Helicase"/>
</dbReference>
<keyword evidence="5" id="KW-0378">Hydrolase</keyword>
<dbReference type="CDD" id="cd18795">
    <property type="entry name" value="SF2_C_Ski2"/>
    <property type="match status" value="1"/>
</dbReference>
<dbReference type="InterPro" id="IPR001650">
    <property type="entry name" value="Helicase_C-like"/>
</dbReference>
<dbReference type="GO" id="GO:0070478">
    <property type="term" value="P:nuclear-transcribed mRNA catabolic process, 3'-5' exonucleolytic nonsense-mediated decay"/>
    <property type="evidence" value="ECO:0007669"/>
    <property type="project" value="TreeGrafter"/>
</dbReference>
<dbReference type="PANTHER" id="PTHR12131:SF1">
    <property type="entry name" value="ATP-DEPENDENT RNA HELICASE SUPV3L1, MITOCHONDRIAL-RELATED"/>
    <property type="match status" value="1"/>
</dbReference>
<comment type="similarity">
    <text evidence="2">Belongs to the helicase family. SKI2 subfamily.</text>
</comment>
<dbReference type="PROSITE" id="PS51192">
    <property type="entry name" value="HELICASE_ATP_BIND_1"/>
    <property type="match status" value="1"/>
</dbReference>
<dbReference type="Gene3D" id="3.40.50.300">
    <property type="entry name" value="P-loop containing nucleotide triphosphate hydrolases"/>
    <property type="match status" value="2"/>
</dbReference>
<comment type="subcellular location">
    <subcellularLocation>
        <location evidence="1">Cytoplasm</location>
    </subcellularLocation>
</comment>
<organism evidence="12 13">
    <name type="scientific">Starmerella bacillaris</name>
    <name type="common">Yeast</name>
    <name type="synonym">Candida zemplinina</name>
    <dbReference type="NCBI Taxonomy" id="1247836"/>
    <lineage>
        <taxon>Eukaryota</taxon>
        <taxon>Fungi</taxon>
        <taxon>Dikarya</taxon>
        <taxon>Ascomycota</taxon>
        <taxon>Saccharomycotina</taxon>
        <taxon>Dipodascomycetes</taxon>
        <taxon>Dipodascales</taxon>
        <taxon>Trichomonascaceae</taxon>
        <taxon>Starmerella</taxon>
    </lineage>
</organism>
<accession>A0AAV5REL5</accession>
<dbReference type="SUPFAM" id="SSF52540">
    <property type="entry name" value="P-loop containing nucleoside triphosphate hydrolases"/>
    <property type="match status" value="1"/>
</dbReference>
<dbReference type="InterPro" id="IPR027417">
    <property type="entry name" value="P-loop_NTPase"/>
</dbReference>
<reference evidence="12 13" key="1">
    <citation type="journal article" date="2023" name="Elife">
        <title>Identification of key yeast species and microbe-microbe interactions impacting larval growth of Drosophila in the wild.</title>
        <authorList>
            <person name="Mure A."/>
            <person name="Sugiura Y."/>
            <person name="Maeda R."/>
            <person name="Honda K."/>
            <person name="Sakurai N."/>
            <person name="Takahashi Y."/>
            <person name="Watada M."/>
            <person name="Katoh T."/>
            <person name="Gotoh A."/>
            <person name="Gotoh Y."/>
            <person name="Taniguchi I."/>
            <person name="Nakamura K."/>
            <person name="Hayashi T."/>
            <person name="Katayama T."/>
            <person name="Uemura T."/>
            <person name="Hattori Y."/>
        </authorList>
    </citation>
    <scope>NUCLEOTIDE SEQUENCE [LARGE SCALE GENOMIC DNA]</scope>
    <source>
        <strain evidence="12 13">SB-73</strain>
    </source>
</reference>
<gene>
    <name evidence="12" type="ORF">DASB73_000040</name>
</gene>
<dbReference type="InterPro" id="IPR016438">
    <property type="entry name" value="SKI2-like"/>
</dbReference>
<feature type="region of interest" description="Disordered" evidence="9">
    <location>
        <begin position="475"/>
        <end position="515"/>
    </location>
</feature>
<dbReference type="GO" id="GO:0016787">
    <property type="term" value="F:hydrolase activity"/>
    <property type="evidence" value="ECO:0007669"/>
    <property type="project" value="UniProtKB-KW"/>
</dbReference>
<comment type="caution">
    <text evidence="12">The sequence shown here is derived from an EMBL/GenBank/DDBJ whole genome shotgun (WGS) entry which is preliminary data.</text>
</comment>
<keyword evidence="3" id="KW-0963">Cytoplasm</keyword>
<evidence type="ECO:0000313" key="12">
    <source>
        <dbReference type="EMBL" id="GMM49046.1"/>
    </source>
</evidence>
<protein>
    <submittedName>
        <fullName evidence="12">SKI complex RNA helicase subunit</fullName>
    </submittedName>
</protein>
<evidence type="ECO:0000256" key="3">
    <source>
        <dbReference type="ARBA" id="ARBA00022490"/>
    </source>
</evidence>
<dbReference type="GO" id="GO:0005524">
    <property type="term" value="F:ATP binding"/>
    <property type="evidence" value="ECO:0007669"/>
    <property type="project" value="UniProtKB-KW"/>
</dbReference>
<dbReference type="Pfam" id="PF00270">
    <property type="entry name" value="DEAD"/>
    <property type="match status" value="1"/>
</dbReference>
<dbReference type="AlphaFoldDB" id="A0AAV5REL5"/>
<dbReference type="Proteomes" id="UP001362899">
    <property type="component" value="Unassembled WGS sequence"/>
</dbReference>
<dbReference type="PROSITE" id="PS51194">
    <property type="entry name" value="HELICASE_CTER"/>
    <property type="match status" value="1"/>
</dbReference>